<evidence type="ECO:0000313" key="3">
    <source>
        <dbReference type="Proteomes" id="UP001597568"/>
    </source>
</evidence>
<evidence type="ECO:0000313" key="2">
    <source>
        <dbReference type="EMBL" id="MFD2869420.1"/>
    </source>
</evidence>
<keyword evidence="1" id="KW-1133">Transmembrane helix</keyword>
<accession>A0ABW5Y2Y3</accession>
<reference evidence="3" key="1">
    <citation type="journal article" date="2019" name="Int. J. Syst. Evol. Microbiol.">
        <title>The Global Catalogue of Microorganisms (GCM) 10K type strain sequencing project: providing services to taxonomists for standard genome sequencing and annotation.</title>
        <authorList>
            <consortium name="The Broad Institute Genomics Platform"/>
            <consortium name="The Broad Institute Genome Sequencing Center for Infectious Disease"/>
            <person name="Wu L."/>
            <person name="Ma J."/>
        </authorList>
    </citation>
    <scope>NUCLEOTIDE SEQUENCE [LARGE SCALE GENOMIC DNA]</scope>
    <source>
        <strain evidence="3">KCTC 33522</strain>
    </source>
</reference>
<dbReference type="RefSeq" id="WP_158621059.1">
    <property type="nucleotide sequence ID" value="NZ_JBHUOR010000116.1"/>
</dbReference>
<evidence type="ECO:0000256" key="1">
    <source>
        <dbReference type="SAM" id="Phobius"/>
    </source>
</evidence>
<name>A0ABW5Y2Y3_9BACL</name>
<dbReference type="Proteomes" id="UP001597568">
    <property type="component" value="Unassembled WGS sequence"/>
</dbReference>
<keyword evidence="3" id="KW-1185">Reference proteome</keyword>
<sequence length="54" mass="6042">MMAIITTIIFMVIGIGSVLALFVINAYDINYLSLPPEEIEKHRQAKRNGTKVAH</sequence>
<gene>
    <name evidence="2" type="ORF">ACFSY7_13075</name>
</gene>
<proteinExistence type="predicted"/>
<protein>
    <submittedName>
        <fullName evidence="2">Uncharacterized protein</fullName>
    </submittedName>
</protein>
<dbReference type="EMBL" id="JBHUOR010000116">
    <property type="protein sequence ID" value="MFD2869420.1"/>
    <property type="molecule type" value="Genomic_DNA"/>
</dbReference>
<comment type="caution">
    <text evidence="2">The sequence shown here is derived from an EMBL/GenBank/DDBJ whole genome shotgun (WGS) entry which is preliminary data.</text>
</comment>
<organism evidence="2 3">
    <name type="scientific">Kurthia populi</name>
    <dbReference type="NCBI Taxonomy" id="1562132"/>
    <lineage>
        <taxon>Bacteria</taxon>
        <taxon>Bacillati</taxon>
        <taxon>Bacillota</taxon>
        <taxon>Bacilli</taxon>
        <taxon>Bacillales</taxon>
        <taxon>Caryophanaceae</taxon>
        <taxon>Kurthia</taxon>
    </lineage>
</organism>
<keyword evidence="1" id="KW-0812">Transmembrane</keyword>
<keyword evidence="1" id="KW-0472">Membrane</keyword>
<feature type="transmembrane region" description="Helical" evidence="1">
    <location>
        <begin position="7"/>
        <end position="27"/>
    </location>
</feature>